<accession>A0A5C6M0F4</accession>
<dbReference type="AlphaFoldDB" id="A0A5C6M0F4"/>
<dbReference type="Proteomes" id="UP000321083">
    <property type="component" value="Unassembled WGS sequence"/>
</dbReference>
<proteinExistence type="predicted"/>
<comment type="caution">
    <text evidence="1">The sequence shown here is derived from an EMBL/GenBank/DDBJ whole genome shotgun (WGS) entry which is preliminary data.</text>
</comment>
<organism evidence="1 2">
    <name type="scientific">Planctomyces bekefii</name>
    <dbReference type="NCBI Taxonomy" id="1653850"/>
    <lineage>
        <taxon>Bacteria</taxon>
        <taxon>Pseudomonadati</taxon>
        <taxon>Planctomycetota</taxon>
        <taxon>Planctomycetia</taxon>
        <taxon>Planctomycetales</taxon>
        <taxon>Planctomycetaceae</taxon>
        <taxon>Planctomyces</taxon>
    </lineage>
</organism>
<sequence length="297" mass="33848">PQPGLQGAWGEASKGHSISMQGFPTPNVILVGTPRFDHYYQVRDQQIPSPFAHPYILFVGCSIPFDDTATLEIIDKEITDHPDIYGQTKVVYRPHPWRRDRVAEAPFRSENFKSVVLDPQLAKNYERGKGWIASFQPDVSYYPGLLKNAKLVVGPLTTMLMEALIFRREVVALAYDDGLHYTSPDKALKYYAHFEGLERLAGLAFSHKQAQLDKLMRQSYQRIITGENRISDINYFLYNDTRPYPQRLADFATQTLGAHHEQPSASARAVNQQQLRRAKFTLREALLDALLPANERT</sequence>
<protein>
    <submittedName>
        <fullName evidence="1">Uncharacterized protein</fullName>
    </submittedName>
</protein>
<evidence type="ECO:0000313" key="2">
    <source>
        <dbReference type="Proteomes" id="UP000321083"/>
    </source>
</evidence>
<gene>
    <name evidence="1" type="ORF">E3A20_26420</name>
</gene>
<feature type="non-terminal residue" evidence="1">
    <location>
        <position position="1"/>
    </location>
</feature>
<reference evidence="1 2" key="1">
    <citation type="submission" date="2019-08" db="EMBL/GenBank/DDBJ databases">
        <title>100 year-old enigma solved: identification of Planctomyces bekefii, the type genus and species of the phylum Planctomycetes.</title>
        <authorList>
            <person name="Svetlana D.N."/>
            <person name="Overmann J."/>
        </authorList>
    </citation>
    <scope>NUCLEOTIDE SEQUENCE [LARGE SCALE GENOMIC DNA]</scope>
    <source>
        <strain evidence="1">Phe10_nw2017</strain>
    </source>
</reference>
<evidence type="ECO:0000313" key="1">
    <source>
        <dbReference type="EMBL" id="TWW08230.1"/>
    </source>
</evidence>
<reference evidence="1 2" key="2">
    <citation type="submission" date="2019-08" db="EMBL/GenBank/DDBJ databases">
        <authorList>
            <person name="Henke P."/>
        </authorList>
    </citation>
    <scope>NUCLEOTIDE SEQUENCE [LARGE SCALE GENOMIC DNA]</scope>
    <source>
        <strain evidence="1">Phe10_nw2017</strain>
    </source>
</reference>
<dbReference type="SUPFAM" id="SSF53756">
    <property type="entry name" value="UDP-Glycosyltransferase/glycogen phosphorylase"/>
    <property type="match status" value="1"/>
</dbReference>
<name>A0A5C6M0F4_9PLAN</name>
<dbReference type="EMBL" id="SRHE01000775">
    <property type="protein sequence ID" value="TWW08230.1"/>
    <property type="molecule type" value="Genomic_DNA"/>
</dbReference>
<keyword evidence="2" id="KW-1185">Reference proteome</keyword>